<dbReference type="Pfam" id="PF13668">
    <property type="entry name" value="Ferritin_2"/>
    <property type="match status" value="1"/>
</dbReference>
<dbReference type="AlphaFoldDB" id="A0AAW1HAT7"/>
<evidence type="ECO:0000256" key="1">
    <source>
        <dbReference type="SAM" id="SignalP"/>
    </source>
</evidence>
<feature type="signal peptide" evidence="1">
    <location>
        <begin position="1"/>
        <end position="21"/>
    </location>
</feature>
<keyword evidence="1" id="KW-0732">Signal</keyword>
<evidence type="ECO:0000313" key="2">
    <source>
        <dbReference type="EMBL" id="KAK9673122.1"/>
    </source>
</evidence>
<organism evidence="2 3">
    <name type="scientific">Saponaria officinalis</name>
    <name type="common">Common soapwort</name>
    <name type="synonym">Lychnis saponaria</name>
    <dbReference type="NCBI Taxonomy" id="3572"/>
    <lineage>
        <taxon>Eukaryota</taxon>
        <taxon>Viridiplantae</taxon>
        <taxon>Streptophyta</taxon>
        <taxon>Embryophyta</taxon>
        <taxon>Tracheophyta</taxon>
        <taxon>Spermatophyta</taxon>
        <taxon>Magnoliopsida</taxon>
        <taxon>eudicotyledons</taxon>
        <taxon>Gunneridae</taxon>
        <taxon>Pentapetalae</taxon>
        <taxon>Caryophyllales</taxon>
        <taxon>Caryophyllaceae</taxon>
        <taxon>Caryophylleae</taxon>
        <taxon>Saponaria</taxon>
    </lineage>
</organism>
<dbReference type="InterPro" id="IPR052965">
    <property type="entry name" value="Pigment-catalase-like"/>
</dbReference>
<evidence type="ECO:0000313" key="3">
    <source>
        <dbReference type="Proteomes" id="UP001443914"/>
    </source>
</evidence>
<evidence type="ECO:0008006" key="4">
    <source>
        <dbReference type="Google" id="ProtNLM"/>
    </source>
</evidence>
<dbReference type="PANTHER" id="PTHR31694">
    <property type="entry name" value="DESICCATION-LIKE PROTEIN"/>
    <property type="match status" value="1"/>
</dbReference>
<name>A0AAW1HAT7_SAPOF</name>
<protein>
    <recommendedName>
        <fullName evidence="4">Desiccation-related protein PCC13-62</fullName>
    </recommendedName>
</protein>
<dbReference type="PANTHER" id="PTHR31694:SF26">
    <property type="entry name" value="OS05G0151100 PROTEIN"/>
    <property type="match status" value="1"/>
</dbReference>
<dbReference type="Proteomes" id="UP001443914">
    <property type="component" value="Unassembled WGS sequence"/>
</dbReference>
<keyword evidence="3" id="KW-1185">Reference proteome</keyword>
<comment type="caution">
    <text evidence="2">The sequence shown here is derived from an EMBL/GenBank/DDBJ whole genome shotgun (WGS) entry which is preliminary data.</text>
</comment>
<reference evidence="2" key="1">
    <citation type="submission" date="2024-03" db="EMBL/GenBank/DDBJ databases">
        <title>WGS assembly of Saponaria officinalis var. Norfolk2.</title>
        <authorList>
            <person name="Jenkins J."/>
            <person name="Shu S."/>
            <person name="Grimwood J."/>
            <person name="Barry K."/>
            <person name="Goodstein D."/>
            <person name="Schmutz J."/>
            <person name="Leebens-Mack J."/>
            <person name="Osbourn A."/>
        </authorList>
    </citation>
    <scope>NUCLEOTIDE SEQUENCE [LARGE SCALE GENOMIC DNA]</scope>
    <source>
        <strain evidence="2">JIC</strain>
    </source>
</reference>
<proteinExistence type="predicted"/>
<sequence length="347" mass="38558">MGFFMYVMVLLLLCPIGSIQSGTGPDSVDDPGYDLDPHDDSDDLGLFDPFYDSNNPNNPTCQSPIPPYVLPIYKIDILLLQFAQNLEHMEADYFLWGALGYGLDVVAPWLAQGGPPPIGARKANLDKFTWSIIREFGFEEVGHLRVLKSTVGGIPRPLMDLSPNQFARVMNEALECALEPPFDPYRDSLSYMLASYLFPYVGLNGYVGANQLLRGYRSKRLLAGLEGVESGQDAIIRMYLYERATEIVHPYNFTVAYVTERISILRNRLGMCGPKDEGVIVPPELGAEANSSTNVLSANRDSLSYPRTPAEILRIVYGTGDEHVPGGFYPKGGNGKIARMYLYELYD</sequence>
<dbReference type="EMBL" id="JBDFQZ010000012">
    <property type="protein sequence ID" value="KAK9673122.1"/>
    <property type="molecule type" value="Genomic_DNA"/>
</dbReference>
<accession>A0AAW1HAT7</accession>
<feature type="chain" id="PRO_5043475050" description="Desiccation-related protein PCC13-62" evidence="1">
    <location>
        <begin position="22"/>
        <end position="347"/>
    </location>
</feature>
<gene>
    <name evidence="2" type="ORF">RND81_12G147700</name>
</gene>